<feature type="transmembrane region" description="Helical" evidence="6">
    <location>
        <begin position="180"/>
        <end position="209"/>
    </location>
</feature>
<feature type="transmembrane region" description="Helical" evidence="6">
    <location>
        <begin position="363"/>
        <end position="385"/>
    </location>
</feature>
<feature type="transmembrane region" description="Helical" evidence="6">
    <location>
        <begin position="82"/>
        <end position="107"/>
    </location>
</feature>
<dbReference type="InParanoid" id="T0QR04"/>
<keyword evidence="3 6" id="KW-0812">Transmembrane</keyword>
<accession>T0QR04</accession>
<evidence type="ECO:0000256" key="4">
    <source>
        <dbReference type="ARBA" id="ARBA00022989"/>
    </source>
</evidence>
<feature type="transmembrane region" description="Helical" evidence="6">
    <location>
        <begin position="266"/>
        <end position="288"/>
    </location>
</feature>
<feature type="transmembrane region" description="Helical" evidence="6">
    <location>
        <begin position="300"/>
        <end position="317"/>
    </location>
</feature>
<keyword evidence="8" id="KW-1185">Reference proteome</keyword>
<keyword evidence="4 6" id="KW-1133">Transmembrane helix</keyword>
<dbReference type="PANTHER" id="PTHR12385">
    <property type="entry name" value="CHOLINE TRANSPORTER-LIKE (SLC FAMILY 44)"/>
    <property type="match status" value="1"/>
</dbReference>
<dbReference type="OrthoDB" id="44736at2759"/>
<dbReference type="GO" id="GO:0005886">
    <property type="term" value="C:plasma membrane"/>
    <property type="evidence" value="ECO:0007669"/>
    <property type="project" value="UniProtKB-SubCell"/>
</dbReference>
<evidence type="ECO:0000256" key="5">
    <source>
        <dbReference type="ARBA" id="ARBA00023136"/>
    </source>
</evidence>
<sequence>MHATVVPAPDVDAAKPLSTGSVPSLRPTAPPSGLAQYRDWPFAVLFAINVLGIFVVALLWGVPSLKDNEDASNALSIDVTFVGKGIGIMAAMFVASLGVSALMVVAILKFPANIIVFGLWANLTLCVSVAVLGLLTNAIVLVIFGIVLTALFACYMYGVRHRLPFAAANLRVAAAALSDVKALVPVSFVLVFVQLLWTLLWFIALYGIFVQAPPASTPAVPAVLLSLSLLWGVSVLKNINAVTIAGGVASWWYGEGAAPTARALRRATTTSLGSICLGSLLVAILQVLKQLLDMASRNGGVGALVASCLMSCLVSLFELFSHWAFVYVGVYGNTFVQAGKATMQLFKARGFTTLLNDELISSALAFSAFVVALICSGVGVALCAIDTSATATLVLVGLGSFFMALAVALVVLSTIDGAVATVYVCFAEHPEALGQSHPEHLQLLMRGWHTMYPDIMASAGYPLPTPT</sequence>
<evidence type="ECO:0000256" key="6">
    <source>
        <dbReference type="RuleBase" id="RU368066"/>
    </source>
</evidence>
<comment type="similarity">
    <text evidence="2 6">Belongs to the CTL (choline transporter-like) family.</text>
</comment>
<name>T0QR04_SAPDV</name>
<evidence type="ECO:0000313" key="7">
    <source>
        <dbReference type="EMBL" id="EQC40549.1"/>
    </source>
</evidence>
<dbReference type="PANTHER" id="PTHR12385:SF4">
    <property type="entry name" value="PROTEIN PNS1"/>
    <property type="match status" value="1"/>
</dbReference>
<dbReference type="GeneID" id="19943166"/>
<evidence type="ECO:0000256" key="1">
    <source>
        <dbReference type="ARBA" id="ARBA00004141"/>
    </source>
</evidence>
<dbReference type="eggNOG" id="KOG1362">
    <property type="taxonomic scope" value="Eukaryota"/>
</dbReference>
<evidence type="ECO:0000313" key="8">
    <source>
        <dbReference type="Proteomes" id="UP000030762"/>
    </source>
</evidence>
<comment type="subcellular location">
    <subcellularLocation>
        <location evidence="6">Cell membrane</location>
        <topology evidence="6">Multi-pass membrane protein</topology>
    </subcellularLocation>
    <subcellularLocation>
        <location evidence="1">Membrane</location>
        <topology evidence="1">Multi-pass membrane protein</topology>
    </subcellularLocation>
</comment>
<dbReference type="GO" id="GO:0022857">
    <property type="term" value="F:transmembrane transporter activity"/>
    <property type="evidence" value="ECO:0007669"/>
    <property type="project" value="UniProtKB-UniRule"/>
</dbReference>
<dbReference type="VEuPathDB" id="FungiDB:SDRG_02439"/>
<dbReference type="AlphaFoldDB" id="T0QR04"/>
<proteinExistence type="inferred from homology"/>
<dbReference type="Proteomes" id="UP000030762">
    <property type="component" value="Unassembled WGS sequence"/>
</dbReference>
<evidence type="ECO:0000256" key="3">
    <source>
        <dbReference type="ARBA" id="ARBA00022692"/>
    </source>
</evidence>
<feature type="transmembrane region" description="Helical" evidence="6">
    <location>
        <begin position="42"/>
        <end position="62"/>
    </location>
</feature>
<protein>
    <recommendedName>
        <fullName evidence="6">Choline transporter-like protein</fullName>
    </recommendedName>
</protein>
<dbReference type="OMA" id="RSTWEQF"/>
<gene>
    <name evidence="7" type="ORF">SDRG_02439</name>
</gene>
<feature type="transmembrane region" description="Helical" evidence="6">
    <location>
        <begin position="392"/>
        <end position="415"/>
    </location>
</feature>
<dbReference type="STRING" id="1156394.T0QR04"/>
<reference evidence="7 8" key="1">
    <citation type="submission" date="2012-04" db="EMBL/GenBank/DDBJ databases">
        <title>The Genome Sequence of Saprolegnia declina VS20.</title>
        <authorList>
            <consortium name="The Broad Institute Genome Sequencing Platform"/>
            <person name="Russ C."/>
            <person name="Nusbaum C."/>
            <person name="Tyler B."/>
            <person name="van West P."/>
            <person name="Dieguez-Uribeondo J."/>
            <person name="de Bruijn I."/>
            <person name="Tripathy S."/>
            <person name="Jiang R."/>
            <person name="Young S.K."/>
            <person name="Zeng Q."/>
            <person name="Gargeya S."/>
            <person name="Fitzgerald M."/>
            <person name="Haas B."/>
            <person name="Abouelleil A."/>
            <person name="Alvarado L."/>
            <person name="Arachchi H.M."/>
            <person name="Berlin A."/>
            <person name="Chapman S.B."/>
            <person name="Goldberg J."/>
            <person name="Griggs A."/>
            <person name="Gujja S."/>
            <person name="Hansen M."/>
            <person name="Howarth C."/>
            <person name="Imamovic A."/>
            <person name="Larimer J."/>
            <person name="McCowen C."/>
            <person name="Montmayeur A."/>
            <person name="Murphy C."/>
            <person name="Neiman D."/>
            <person name="Pearson M."/>
            <person name="Priest M."/>
            <person name="Roberts A."/>
            <person name="Saif S."/>
            <person name="Shea T."/>
            <person name="Sisk P."/>
            <person name="Sykes S."/>
            <person name="Wortman J."/>
            <person name="Nusbaum C."/>
            <person name="Birren B."/>
        </authorList>
    </citation>
    <scope>NUCLEOTIDE SEQUENCE [LARGE SCALE GENOMIC DNA]</scope>
    <source>
        <strain evidence="7 8">VS20</strain>
    </source>
</reference>
<comment type="function">
    <text evidence="6">Choline transporter.</text>
</comment>
<dbReference type="RefSeq" id="XP_008606248.1">
    <property type="nucleotide sequence ID" value="XM_008608026.1"/>
</dbReference>
<feature type="transmembrane region" description="Helical" evidence="6">
    <location>
        <begin position="138"/>
        <end position="159"/>
    </location>
</feature>
<organism evidence="7 8">
    <name type="scientific">Saprolegnia diclina (strain VS20)</name>
    <dbReference type="NCBI Taxonomy" id="1156394"/>
    <lineage>
        <taxon>Eukaryota</taxon>
        <taxon>Sar</taxon>
        <taxon>Stramenopiles</taxon>
        <taxon>Oomycota</taxon>
        <taxon>Saprolegniomycetes</taxon>
        <taxon>Saprolegniales</taxon>
        <taxon>Saprolegniaceae</taxon>
        <taxon>Saprolegnia</taxon>
    </lineage>
</organism>
<dbReference type="InterPro" id="IPR007603">
    <property type="entry name" value="Choline_transptr-like"/>
</dbReference>
<evidence type="ECO:0000256" key="2">
    <source>
        <dbReference type="ARBA" id="ARBA00007168"/>
    </source>
</evidence>
<dbReference type="EMBL" id="JH767136">
    <property type="protein sequence ID" value="EQC40549.1"/>
    <property type="molecule type" value="Genomic_DNA"/>
</dbReference>
<feature type="transmembrane region" description="Helical" evidence="6">
    <location>
        <begin position="114"/>
        <end position="132"/>
    </location>
</feature>
<keyword evidence="5 6" id="KW-0472">Membrane</keyword>
<dbReference type="Pfam" id="PF04515">
    <property type="entry name" value="Choline_transpo"/>
    <property type="match status" value="1"/>
</dbReference>